<evidence type="ECO:0000313" key="3">
    <source>
        <dbReference type="Proteomes" id="UP001341840"/>
    </source>
</evidence>
<protein>
    <submittedName>
        <fullName evidence="2">Uncharacterized protein</fullName>
    </submittedName>
</protein>
<proteinExistence type="predicted"/>
<evidence type="ECO:0000313" key="2">
    <source>
        <dbReference type="EMBL" id="MED6216473.1"/>
    </source>
</evidence>
<dbReference type="EMBL" id="JASCZI010271878">
    <property type="protein sequence ID" value="MED6216473.1"/>
    <property type="molecule type" value="Genomic_DNA"/>
</dbReference>
<name>A0ABU6Z6Q2_9FABA</name>
<feature type="chain" id="PRO_5045293541" evidence="1">
    <location>
        <begin position="29"/>
        <end position="64"/>
    </location>
</feature>
<sequence>MQFETLSTGDGCCKMCIWFLLLPAGLDGETGRITHPIWIVLISFGGDEIQFWSRFVACFNLAIE</sequence>
<accession>A0ABU6Z6Q2</accession>
<reference evidence="2 3" key="1">
    <citation type="journal article" date="2023" name="Plants (Basel)">
        <title>Bridging the Gap: Combining Genomics and Transcriptomics Approaches to Understand Stylosanthes scabra, an Orphan Legume from the Brazilian Caatinga.</title>
        <authorList>
            <person name="Ferreira-Neto J.R.C."/>
            <person name="da Silva M.D."/>
            <person name="Binneck E."/>
            <person name="de Melo N.F."/>
            <person name="da Silva R.H."/>
            <person name="de Melo A.L.T.M."/>
            <person name="Pandolfi V."/>
            <person name="Bustamante F.O."/>
            <person name="Brasileiro-Vidal A.C."/>
            <person name="Benko-Iseppon A.M."/>
        </authorList>
    </citation>
    <scope>NUCLEOTIDE SEQUENCE [LARGE SCALE GENOMIC DNA]</scope>
    <source>
        <tissue evidence="2">Leaves</tissue>
    </source>
</reference>
<comment type="caution">
    <text evidence="2">The sequence shown here is derived from an EMBL/GenBank/DDBJ whole genome shotgun (WGS) entry which is preliminary data.</text>
</comment>
<evidence type="ECO:0000256" key="1">
    <source>
        <dbReference type="SAM" id="SignalP"/>
    </source>
</evidence>
<keyword evidence="1" id="KW-0732">Signal</keyword>
<feature type="signal peptide" evidence="1">
    <location>
        <begin position="1"/>
        <end position="28"/>
    </location>
</feature>
<organism evidence="2 3">
    <name type="scientific">Stylosanthes scabra</name>
    <dbReference type="NCBI Taxonomy" id="79078"/>
    <lineage>
        <taxon>Eukaryota</taxon>
        <taxon>Viridiplantae</taxon>
        <taxon>Streptophyta</taxon>
        <taxon>Embryophyta</taxon>
        <taxon>Tracheophyta</taxon>
        <taxon>Spermatophyta</taxon>
        <taxon>Magnoliopsida</taxon>
        <taxon>eudicotyledons</taxon>
        <taxon>Gunneridae</taxon>
        <taxon>Pentapetalae</taxon>
        <taxon>rosids</taxon>
        <taxon>fabids</taxon>
        <taxon>Fabales</taxon>
        <taxon>Fabaceae</taxon>
        <taxon>Papilionoideae</taxon>
        <taxon>50 kb inversion clade</taxon>
        <taxon>dalbergioids sensu lato</taxon>
        <taxon>Dalbergieae</taxon>
        <taxon>Pterocarpus clade</taxon>
        <taxon>Stylosanthes</taxon>
    </lineage>
</organism>
<gene>
    <name evidence="2" type="ORF">PIB30_008173</name>
</gene>
<dbReference type="Proteomes" id="UP001341840">
    <property type="component" value="Unassembled WGS sequence"/>
</dbReference>
<keyword evidence="3" id="KW-1185">Reference proteome</keyword>